<comment type="caution">
    <text evidence="8">The sequence shown here is derived from an EMBL/GenBank/DDBJ whole genome shotgun (WGS) entry which is preliminary data.</text>
</comment>
<dbReference type="InterPro" id="IPR011990">
    <property type="entry name" value="TPR-like_helical_dom_sf"/>
</dbReference>
<evidence type="ECO:0000256" key="2">
    <source>
        <dbReference type="ARBA" id="ARBA00006275"/>
    </source>
</evidence>
<dbReference type="InterPro" id="IPR012944">
    <property type="entry name" value="SusD_RagB_dom"/>
</dbReference>
<evidence type="ECO:0000256" key="1">
    <source>
        <dbReference type="ARBA" id="ARBA00004442"/>
    </source>
</evidence>
<evidence type="ECO:0000313" key="8">
    <source>
        <dbReference type="EMBL" id="GCC52519.1"/>
    </source>
</evidence>
<evidence type="ECO:0000256" key="3">
    <source>
        <dbReference type="ARBA" id="ARBA00022729"/>
    </source>
</evidence>
<keyword evidence="4" id="KW-0472">Membrane</keyword>
<comment type="subcellular location">
    <subcellularLocation>
        <location evidence="1">Cell outer membrane</location>
    </subcellularLocation>
</comment>
<gene>
    <name evidence="8" type="ORF">SanaruYs_27560</name>
</gene>
<dbReference type="AlphaFoldDB" id="A0A401UCB7"/>
<dbReference type="RefSeq" id="WP_127123178.1">
    <property type="nucleotide sequence ID" value="NZ_BHXQ01000005.1"/>
</dbReference>
<dbReference type="CDD" id="cd08977">
    <property type="entry name" value="SusD"/>
    <property type="match status" value="1"/>
</dbReference>
<name>A0A401UCB7_9BACT</name>
<sequence length="503" mass="55160">MKLNRINKFIGVAALLFAVEACDLTDIDPANRIPEGVAFSDAARIQAAVLGVYESAQRGFYLGAVQRGYPFGAASTEQNDMRGEDMYNDQLFYEITYIGNWTTTTANNNGMWISLYRVINRCNIVLEGIQRAETAGVLTPAQANAFRGEMLFLRAMSHFELVINYSRPYSDDPSDLGIPYRDFAVDDAGKVPAGIEVQRGTIQQTYTRILQDLDNAEGFLTNTGTPYRARAGAAVALKTRVKLHMLDWAGVITEYDKIDNLYALTASPAGPFTSGTSTEAIFSLQNSNVSNAGVNGALVSMYGSPTLGGRGLVKISPVIWIEPFWLASDSRRTLLTTQESTGVYSYKYRTFGVYDDPTPLIRHAEVVLNAAEAYARTNDFATAITLLNSVRNRAVGAALEYDLADLGGNQAGVLQGIWNERRIEFLGEGKRWYDVHRLSGEGLMAGIPAKAQTRSVSLLTQYTPGGFTLAHALPYTEDNFIWPIPLSEVLVNPTLADQQNPGY</sequence>
<evidence type="ECO:0000259" key="6">
    <source>
        <dbReference type="Pfam" id="PF07980"/>
    </source>
</evidence>
<evidence type="ECO:0000259" key="7">
    <source>
        <dbReference type="Pfam" id="PF14322"/>
    </source>
</evidence>
<keyword evidence="5" id="KW-0998">Cell outer membrane</keyword>
<reference evidence="8 9" key="1">
    <citation type="submission" date="2018-11" db="EMBL/GenBank/DDBJ databases">
        <title>Chryseotalea sanarue gen. nov., sp., nov., a member of the family Cytophagaceae, isolated from a brackish lake in Hamamatsu Japan.</title>
        <authorList>
            <person name="Maejima Y."/>
            <person name="Iino T."/>
            <person name="Muraguchi Y."/>
            <person name="Fukuda K."/>
            <person name="Ohkuma M."/>
            <person name="Moriuchi R."/>
            <person name="Dohra H."/>
            <person name="Kimbara K."/>
            <person name="Shintani M."/>
        </authorList>
    </citation>
    <scope>NUCLEOTIDE SEQUENCE [LARGE SCALE GENOMIC DNA]</scope>
    <source>
        <strain evidence="8 9">Ys</strain>
    </source>
</reference>
<evidence type="ECO:0000313" key="9">
    <source>
        <dbReference type="Proteomes" id="UP000288227"/>
    </source>
</evidence>
<feature type="domain" description="SusD-like N-terminal" evidence="7">
    <location>
        <begin position="80"/>
        <end position="243"/>
    </location>
</feature>
<dbReference type="GO" id="GO:0009279">
    <property type="term" value="C:cell outer membrane"/>
    <property type="evidence" value="ECO:0007669"/>
    <property type="project" value="UniProtKB-SubCell"/>
</dbReference>
<dbReference type="Pfam" id="PF14322">
    <property type="entry name" value="SusD-like_3"/>
    <property type="match status" value="1"/>
</dbReference>
<organism evidence="8 9">
    <name type="scientific">Chryseotalea sanaruensis</name>
    <dbReference type="NCBI Taxonomy" id="2482724"/>
    <lineage>
        <taxon>Bacteria</taxon>
        <taxon>Pseudomonadati</taxon>
        <taxon>Bacteroidota</taxon>
        <taxon>Cytophagia</taxon>
        <taxon>Cytophagales</taxon>
        <taxon>Chryseotaleaceae</taxon>
        <taxon>Chryseotalea</taxon>
    </lineage>
</organism>
<dbReference type="InterPro" id="IPR033985">
    <property type="entry name" value="SusD-like_N"/>
</dbReference>
<proteinExistence type="inferred from homology"/>
<protein>
    <submittedName>
        <fullName evidence="8">RagB/SusD family nutrient uptake outer membrane protein</fullName>
    </submittedName>
</protein>
<dbReference type="SUPFAM" id="SSF48452">
    <property type="entry name" value="TPR-like"/>
    <property type="match status" value="1"/>
</dbReference>
<comment type="similarity">
    <text evidence="2">Belongs to the SusD family.</text>
</comment>
<dbReference type="Pfam" id="PF07980">
    <property type="entry name" value="SusD_RagB"/>
    <property type="match status" value="1"/>
</dbReference>
<dbReference type="OrthoDB" id="9792139at2"/>
<dbReference type="EMBL" id="BHXQ01000005">
    <property type="protein sequence ID" value="GCC52519.1"/>
    <property type="molecule type" value="Genomic_DNA"/>
</dbReference>
<keyword evidence="3" id="KW-0732">Signal</keyword>
<dbReference type="Proteomes" id="UP000288227">
    <property type="component" value="Unassembled WGS sequence"/>
</dbReference>
<evidence type="ECO:0000256" key="5">
    <source>
        <dbReference type="ARBA" id="ARBA00023237"/>
    </source>
</evidence>
<feature type="domain" description="RagB/SusD" evidence="6">
    <location>
        <begin position="349"/>
        <end position="503"/>
    </location>
</feature>
<dbReference type="Gene3D" id="1.25.40.390">
    <property type="match status" value="1"/>
</dbReference>
<accession>A0A401UCB7</accession>
<keyword evidence="9" id="KW-1185">Reference proteome</keyword>
<evidence type="ECO:0000256" key="4">
    <source>
        <dbReference type="ARBA" id="ARBA00023136"/>
    </source>
</evidence>